<evidence type="ECO:0000256" key="7">
    <source>
        <dbReference type="RuleBase" id="RU363032"/>
    </source>
</evidence>
<evidence type="ECO:0000313" key="11">
    <source>
        <dbReference type="Proteomes" id="UP000601223"/>
    </source>
</evidence>
<name>A0A8J3JEM3_9ACTN</name>
<dbReference type="PANTHER" id="PTHR43386:SF6">
    <property type="entry name" value="ABC TRANSPORTER PERMEASE PROTEIN"/>
    <property type="match status" value="1"/>
</dbReference>
<feature type="region of interest" description="Disordered" evidence="8">
    <location>
        <begin position="1"/>
        <end position="36"/>
    </location>
</feature>
<evidence type="ECO:0000313" key="10">
    <source>
        <dbReference type="EMBL" id="GIF79246.1"/>
    </source>
</evidence>
<keyword evidence="3" id="KW-1003">Cell membrane</keyword>
<dbReference type="GO" id="GO:0005886">
    <property type="term" value="C:plasma membrane"/>
    <property type="evidence" value="ECO:0007669"/>
    <property type="project" value="UniProtKB-SubCell"/>
</dbReference>
<protein>
    <submittedName>
        <fullName evidence="10">ABC transporter permease</fullName>
    </submittedName>
</protein>
<dbReference type="InterPro" id="IPR035906">
    <property type="entry name" value="MetI-like_sf"/>
</dbReference>
<feature type="transmembrane region" description="Helical" evidence="7">
    <location>
        <begin position="53"/>
        <end position="74"/>
    </location>
</feature>
<keyword evidence="2 7" id="KW-0813">Transport</keyword>
<comment type="caution">
    <text evidence="10">The sequence shown here is derived from an EMBL/GenBank/DDBJ whole genome shotgun (WGS) entry which is preliminary data.</text>
</comment>
<dbReference type="PROSITE" id="PS50928">
    <property type="entry name" value="ABC_TM1"/>
    <property type="match status" value="1"/>
</dbReference>
<feature type="compositionally biased region" description="Polar residues" evidence="8">
    <location>
        <begin position="1"/>
        <end position="11"/>
    </location>
</feature>
<feature type="compositionally biased region" description="Low complexity" evidence="8">
    <location>
        <begin position="15"/>
        <end position="27"/>
    </location>
</feature>
<feature type="transmembrane region" description="Helical" evidence="7">
    <location>
        <begin position="118"/>
        <end position="137"/>
    </location>
</feature>
<dbReference type="SUPFAM" id="SSF161098">
    <property type="entry name" value="MetI-like"/>
    <property type="match status" value="1"/>
</dbReference>
<accession>A0A8J3JEM3</accession>
<feature type="transmembrane region" description="Helical" evidence="7">
    <location>
        <begin position="149"/>
        <end position="170"/>
    </location>
</feature>
<dbReference type="InterPro" id="IPR000515">
    <property type="entry name" value="MetI-like"/>
</dbReference>
<evidence type="ECO:0000256" key="4">
    <source>
        <dbReference type="ARBA" id="ARBA00022692"/>
    </source>
</evidence>
<dbReference type="PANTHER" id="PTHR43386">
    <property type="entry name" value="OLIGOPEPTIDE TRANSPORT SYSTEM PERMEASE PROTEIN APPC"/>
    <property type="match status" value="1"/>
</dbReference>
<evidence type="ECO:0000256" key="2">
    <source>
        <dbReference type="ARBA" id="ARBA00022448"/>
    </source>
</evidence>
<evidence type="ECO:0000259" key="9">
    <source>
        <dbReference type="PROSITE" id="PS50928"/>
    </source>
</evidence>
<gene>
    <name evidence="10" type="ORF">Cba03nite_05950</name>
</gene>
<evidence type="ECO:0000256" key="1">
    <source>
        <dbReference type="ARBA" id="ARBA00004651"/>
    </source>
</evidence>
<feature type="domain" description="ABC transmembrane type-1" evidence="9">
    <location>
        <begin position="114"/>
        <end position="312"/>
    </location>
</feature>
<dbReference type="EMBL" id="BONF01000005">
    <property type="protein sequence ID" value="GIF79246.1"/>
    <property type="molecule type" value="Genomic_DNA"/>
</dbReference>
<comment type="similarity">
    <text evidence="7">Belongs to the binding-protein-dependent transport system permease family.</text>
</comment>
<keyword evidence="5 7" id="KW-1133">Transmembrane helix</keyword>
<proteinExistence type="inferred from homology"/>
<dbReference type="Gene3D" id="1.10.3720.10">
    <property type="entry name" value="MetI-like"/>
    <property type="match status" value="1"/>
</dbReference>
<reference evidence="10 11" key="1">
    <citation type="submission" date="2021-01" db="EMBL/GenBank/DDBJ databases">
        <title>Whole genome shotgun sequence of Catellatospora bangladeshensis NBRC 107357.</title>
        <authorList>
            <person name="Komaki H."/>
            <person name="Tamura T."/>
        </authorList>
    </citation>
    <scope>NUCLEOTIDE SEQUENCE [LARGE SCALE GENOMIC DNA]</scope>
    <source>
        <strain evidence="10 11">NBRC 107357</strain>
    </source>
</reference>
<dbReference type="AlphaFoldDB" id="A0A8J3JEM3"/>
<feature type="transmembrane region" description="Helical" evidence="7">
    <location>
        <begin position="292"/>
        <end position="312"/>
    </location>
</feature>
<comment type="subcellular location">
    <subcellularLocation>
        <location evidence="1 7">Cell membrane</location>
        <topology evidence="1 7">Multi-pass membrane protein</topology>
    </subcellularLocation>
</comment>
<sequence length="324" mass="33876">MSDFETVTATELHTAAPGPAGEPNAPGQPHTMEVSKPRSAAADAWRDLRRRPLFWAAVAIALLVLVITAVPSLFTSGDPLACSLSNQNAAPSGAAIFGYDYQGCDVYTRAIYGTRNSMMIGFFSALFAGFLAILAGLTSGFFGGWIDAVISRVVDIVLGLPLILAGLVLMNRIDNAGGGNGARIAGFVLILGGLGWTTAARVVRSSVITAKNQDYVAAARMLGAGSGRIMLRHILPNALAPFLVVITIALGTFIAAEASLSFLGVGLEPPAQSWGQQISAASPIGLVRTNPIPLLVPSTFLALTVLAFIIMGDKIREAFDPKLR</sequence>
<feature type="transmembrane region" description="Helical" evidence="7">
    <location>
        <begin position="182"/>
        <end position="203"/>
    </location>
</feature>
<evidence type="ECO:0000256" key="3">
    <source>
        <dbReference type="ARBA" id="ARBA00022475"/>
    </source>
</evidence>
<dbReference type="CDD" id="cd06261">
    <property type="entry name" value="TM_PBP2"/>
    <property type="match status" value="1"/>
</dbReference>
<dbReference type="RefSeq" id="WP_203741493.1">
    <property type="nucleotide sequence ID" value="NZ_BONF01000005.1"/>
</dbReference>
<evidence type="ECO:0000256" key="8">
    <source>
        <dbReference type="SAM" id="MobiDB-lite"/>
    </source>
</evidence>
<dbReference type="GO" id="GO:0055085">
    <property type="term" value="P:transmembrane transport"/>
    <property type="evidence" value="ECO:0007669"/>
    <property type="project" value="InterPro"/>
</dbReference>
<dbReference type="InterPro" id="IPR050366">
    <property type="entry name" value="BP-dependent_transpt_permease"/>
</dbReference>
<organism evidence="10 11">
    <name type="scientific">Catellatospora bangladeshensis</name>
    <dbReference type="NCBI Taxonomy" id="310355"/>
    <lineage>
        <taxon>Bacteria</taxon>
        <taxon>Bacillati</taxon>
        <taxon>Actinomycetota</taxon>
        <taxon>Actinomycetes</taxon>
        <taxon>Micromonosporales</taxon>
        <taxon>Micromonosporaceae</taxon>
        <taxon>Catellatospora</taxon>
    </lineage>
</organism>
<dbReference type="Pfam" id="PF00528">
    <property type="entry name" value="BPD_transp_1"/>
    <property type="match status" value="1"/>
</dbReference>
<keyword evidence="4 7" id="KW-0812">Transmembrane</keyword>
<keyword evidence="6 7" id="KW-0472">Membrane</keyword>
<evidence type="ECO:0000256" key="6">
    <source>
        <dbReference type="ARBA" id="ARBA00023136"/>
    </source>
</evidence>
<dbReference type="Proteomes" id="UP000601223">
    <property type="component" value="Unassembled WGS sequence"/>
</dbReference>
<feature type="transmembrane region" description="Helical" evidence="7">
    <location>
        <begin position="238"/>
        <end position="256"/>
    </location>
</feature>
<evidence type="ECO:0000256" key="5">
    <source>
        <dbReference type="ARBA" id="ARBA00022989"/>
    </source>
</evidence>
<keyword evidence="11" id="KW-1185">Reference proteome</keyword>